<protein>
    <submittedName>
        <fullName evidence="1">Uncharacterized protein</fullName>
    </submittedName>
</protein>
<evidence type="ECO:0000313" key="1">
    <source>
        <dbReference type="EMBL" id="ORZ16976.1"/>
    </source>
</evidence>
<dbReference type="PANTHER" id="PTHR15827:SF2">
    <property type="entry name" value="CYCLIN-DEPENDENT KINASE 2-INTERACTING PROTEIN"/>
    <property type="match status" value="1"/>
</dbReference>
<evidence type="ECO:0000313" key="2">
    <source>
        <dbReference type="Proteomes" id="UP000193560"/>
    </source>
</evidence>
<accession>A0A1X2II20</accession>
<gene>
    <name evidence="1" type="ORF">BCR42DRAFT_413677</name>
</gene>
<organism evidence="1 2">
    <name type="scientific">Absidia repens</name>
    <dbReference type="NCBI Taxonomy" id="90262"/>
    <lineage>
        <taxon>Eukaryota</taxon>
        <taxon>Fungi</taxon>
        <taxon>Fungi incertae sedis</taxon>
        <taxon>Mucoromycota</taxon>
        <taxon>Mucoromycotina</taxon>
        <taxon>Mucoromycetes</taxon>
        <taxon>Mucorales</taxon>
        <taxon>Cunninghamellaceae</taxon>
        <taxon>Absidia</taxon>
    </lineage>
</organism>
<dbReference type="OrthoDB" id="17066at2759"/>
<sequence>MSTHLGTIQRRIETLLVEFKRSRNIWQELNTEGLPAASKLVNSVIQSRYSDDLAYWHPSLQKEFPNIIKKYEHKMNKLIEQDYIKISVILERMAKQYAKMVTFAQEFIAIEKRASEVLENVEIPIFRTCPIHVFVKRTSDVVAMYAKELALKKRLVEHGFKQISSQENGMSLLSVWLNQPTLYDHVIQEFDDICQVELDS</sequence>
<proteinExistence type="predicted"/>
<name>A0A1X2II20_9FUNG</name>
<dbReference type="Proteomes" id="UP000193560">
    <property type="component" value="Unassembled WGS sequence"/>
</dbReference>
<dbReference type="PANTHER" id="PTHR15827">
    <property type="entry name" value="CYCLIN-DEPENDENT KINASE 2-INTERACTING PROTEIN"/>
    <property type="match status" value="1"/>
</dbReference>
<comment type="caution">
    <text evidence="1">The sequence shown here is derived from an EMBL/GenBank/DDBJ whole genome shotgun (WGS) entry which is preliminary data.</text>
</comment>
<dbReference type="EMBL" id="MCGE01000010">
    <property type="protein sequence ID" value="ORZ16976.1"/>
    <property type="molecule type" value="Genomic_DNA"/>
</dbReference>
<keyword evidence="2" id="KW-1185">Reference proteome</keyword>
<dbReference type="AlphaFoldDB" id="A0A1X2II20"/>
<reference evidence="1 2" key="1">
    <citation type="submission" date="2016-07" db="EMBL/GenBank/DDBJ databases">
        <title>Pervasive Adenine N6-methylation of Active Genes in Fungi.</title>
        <authorList>
            <consortium name="DOE Joint Genome Institute"/>
            <person name="Mondo S.J."/>
            <person name="Dannebaum R.O."/>
            <person name="Kuo R.C."/>
            <person name="Labutti K."/>
            <person name="Haridas S."/>
            <person name="Kuo A."/>
            <person name="Salamov A."/>
            <person name="Ahrendt S.R."/>
            <person name="Lipzen A."/>
            <person name="Sullivan W."/>
            <person name="Andreopoulos W.B."/>
            <person name="Clum A."/>
            <person name="Lindquist E."/>
            <person name="Daum C."/>
            <person name="Ramamoorthy G.K."/>
            <person name="Gryganskyi A."/>
            <person name="Culley D."/>
            <person name="Magnuson J.K."/>
            <person name="James T.Y."/>
            <person name="O'Malley M.A."/>
            <person name="Stajich J.E."/>
            <person name="Spatafora J.W."/>
            <person name="Visel A."/>
            <person name="Grigoriev I.V."/>
        </authorList>
    </citation>
    <scope>NUCLEOTIDE SEQUENCE [LARGE SCALE GENOMIC DNA]</scope>
    <source>
        <strain evidence="1 2">NRRL 1336</strain>
    </source>
</reference>